<evidence type="ECO:0000313" key="2">
    <source>
        <dbReference type="Proteomes" id="UP000003879"/>
    </source>
</evidence>
<dbReference type="EMBL" id="AGXN01000012">
    <property type="protein sequence ID" value="EIY96461.1"/>
    <property type="molecule type" value="Genomic_DNA"/>
</dbReference>
<gene>
    <name evidence="1" type="ORF">HMPREF1056_02349</name>
</gene>
<dbReference type="AlphaFoldDB" id="A0A0E2B1P3"/>
<dbReference type="Proteomes" id="UP000003879">
    <property type="component" value="Unassembled WGS sequence"/>
</dbReference>
<accession>A0A0E2B1P3</accession>
<dbReference type="RefSeq" id="WP_005794113.1">
    <property type="nucleotide sequence ID" value="NZ_JH724215.1"/>
</dbReference>
<dbReference type="PATRIC" id="fig|997883.3.peg.2459"/>
<sequence length="69" mass="7956">MAENEIIERICSSCNCDEATAKEYLNDEIRHLRELQEVNDLQESDIELSCSGLGIESECMEYFTMVLTF</sequence>
<dbReference type="HOGENOM" id="CLU_191952_0_0_10"/>
<protein>
    <submittedName>
        <fullName evidence="1">Uncharacterized protein</fullName>
    </submittedName>
</protein>
<comment type="caution">
    <text evidence="1">The sequence shown here is derived from an EMBL/GenBank/DDBJ whole genome shotgun (WGS) entry which is preliminary data.</text>
</comment>
<reference evidence="1 2" key="1">
    <citation type="submission" date="2012-02" db="EMBL/GenBank/DDBJ databases">
        <title>The Genome Sequence of Bacteroides fragilis CL07T12C05.</title>
        <authorList>
            <consortium name="The Broad Institute Genome Sequencing Platform"/>
            <person name="Earl A."/>
            <person name="Ward D."/>
            <person name="Feldgarden M."/>
            <person name="Gevers D."/>
            <person name="Zitomersky N.L."/>
            <person name="Coyne M.J."/>
            <person name="Comstock L.E."/>
            <person name="Young S.K."/>
            <person name="Zeng Q."/>
            <person name="Gargeya S."/>
            <person name="Fitzgerald M."/>
            <person name="Haas B."/>
            <person name="Abouelleil A."/>
            <person name="Alvarado L."/>
            <person name="Arachchi H.M."/>
            <person name="Berlin A."/>
            <person name="Chapman S.B."/>
            <person name="Gearin G."/>
            <person name="Goldberg J."/>
            <person name="Griggs A."/>
            <person name="Gujja S."/>
            <person name="Hansen M."/>
            <person name="Heiman D."/>
            <person name="Howarth C."/>
            <person name="Larimer J."/>
            <person name="Lui A."/>
            <person name="MacDonald P.J.P."/>
            <person name="McCowen C."/>
            <person name="Montmayeur A."/>
            <person name="Murphy C."/>
            <person name="Neiman D."/>
            <person name="Pearson M."/>
            <person name="Priest M."/>
            <person name="Roberts A."/>
            <person name="Saif S."/>
            <person name="Shea T."/>
            <person name="Sisk P."/>
            <person name="Stolte C."/>
            <person name="Sykes S."/>
            <person name="Wortman J."/>
            <person name="Nusbaum C."/>
            <person name="Birren B."/>
        </authorList>
    </citation>
    <scope>NUCLEOTIDE SEQUENCE [LARGE SCALE GENOMIC DNA]</scope>
    <source>
        <strain evidence="1 2">CL07T12C05</strain>
    </source>
</reference>
<evidence type="ECO:0000313" key="1">
    <source>
        <dbReference type="EMBL" id="EIY96461.1"/>
    </source>
</evidence>
<proteinExistence type="predicted"/>
<name>A0A0E2B1P3_BACFG</name>
<organism evidence="1 2">
    <name type="scientific">Bacteroides fragilis CL07T12C05</name>
    <dbReference type="NCBI Taxonomy" id="997883"/>
    <lineage>
        <taxon>Bacteria</taxon>
        <taxon>Pseudomonadati</taxon>
        <taxon>Bacteroidota</taxon>
        <taxon>Bacteroidia</taxon>
        <taxon>Bacteroidales</taxon>
        <taxon>Bacteroidaceae</taxon>
        <taxon>Bacteroides</taxon>
    </lineage>
</organism>